<dbReference type="SUPFAM" id="SSF55486">
    <property type="entry name" value="Metalloproteases ('zincins'), catalytic domain"/>
    <property type="match status" value="1"/>
</dbReference>
<dbReference type="RefSeq" id="WP_150032760.1">
    <property type="nucleotide sequence ID" value="NZ_VWSH01000002.1"/>
</dbReference>
<keyword evidence="1" id="KW-0732">Signal</keyword>
<feature type="chain" id="PRO_5024298264" evidence="1">
    <location>
        <begin position="22"/>
        <end position="829"/>
    </location>
</feature>
<sequence length="829" mass="90593">MNKKITILLLLSICLPWLGSAQSNIHISAWENVPDGLVTQSGKRNIIPLKYKTYYQHTNSLQSELKEVSTDYDQAKVMDLPMPDGNVMTFRIWQTPMMEPALAAKYETIKTFTAEAVGNHNITAKIDISSSGFHAMVFNGSETYFIDPYSDEDNNYYICYYKTDVQRIGSFSCNVLDNITSDLNNESGIATGNKTHGTQRRTYRLALACTYEYSVAVGGATPTKASVLAQMVLIMNRVNGVYERELASTMTLVANTDTLIFLTAADPYTNDDGSAMLTENINTVNARVGAGNFDIGHVFSTGGGGVAYLGVLCNNTYKGGGVTGLPNPVGDAFAIDYVAHEMGHQFGSDHTFNDCGGNEASTMAFEPGSGSTIMAYAGICGSQDLQSHSDAYFHAVSLRNIITHITGSGGTCAVITATPNVPNSFPDFTNTYAIPNWTPFELVAPAVTDATQDTLLYCWEEWDLGGVTLPWDANNNTMPFFRSFSPAFSGTRVFPTMNNVLARIYSYKGERLPYAARTLKFILTVRDIYQGYGDINSSFDTDTITINTSAIAGSTDTFKVTSQAAAVNWDPNSNQTVTWNVGTTASSPISASTVNIYLSIDSAKTFPYLIASAVPNNGSATVHIPSGVPPSTKARIKVKGNNNIFFQVNRANITITNTPLPITLASFKASKNDCDIILNWSMDSKDNSGIILERSSDGEQFERIADIPKQSGNEYNYHDKGLKTGTYQYRLVIKQHDNSILYSSVLSLNMVCNRNNAVILSPNPAKDYLKIQTTETLKEISIYTTSGQKIETLTMPQSVVNISHLSAGLYFIHIMDINGSMQVLKFIKE</sequence>
<dbReference type="Gene3D" id="3.40.390.10">
    <property type="entry name" value="Collagenase (Catalytic Domain)"/>
    <property type="match status" value="1"/>
</dbReference>
<evidence type="ECO:0000256" key="1">
    <source>
        <dbReference type="SAM" id="SignalP"/>
    </source>
</evidence>
<feature type="signal peptide" evidence="1">
    <location>
        <begin position="1"/>
        <end position="21"/>
    </location>
</feature>
<protein>
    <submittedName>
        <fullName evidence="3">T9SS type A sorting domain-containing protein</fullName>
    </submittedName>
</protein>
<dbReference type="InterPro" id="IPR026444">
    <property type="entry name" value="Secre_tail"/>
</dbReference>
<dbReference type="InterPro" id="IPR001590">
    <property type="entry name" value="Peptidase_M12B"/>
</dbReference>
<feature type="domain" description="Peptidase M12B" evidence="2">
    <location>
        <begin position="305"/>
        <end position="417"/>
    </location>
</feature>
<dbReference type="GO" id="GO:0006509">
    <property type="term" value="P:membrane protein ectodomain proteolysis"/>
    <property type="evidence" value="ECO:0007669"/>
    <property type="project" value="TreeGrafter"/>
</dbReference>
<name>A0A5M6CIQ5_9BACT</name>
<organism evidence="3 4">
    <name type="scientific">Taibaiella lutea</name>
    <dbReference type="NCBI Taxonomy" id="2608001"/>
    <lineage>
        <taxon>Bacteria</taxon>
        <taxon>Pseudomonadati</taxon>
        <taxon>Bacteroidota</taxon>
        <taxon>Chitinophagia</taxon>
        <taxon>Chitinophagales</taxon>
        <taxon>Chitinophagaceae</taxon>
        <taxon>Taibaiella</taxon>
    </lineage>
</organism>
<dbReference type="EMBL" id="VWSH01000002">
    <property type="protein sequence ID" value="KAA5535081.1"/>
    <property type="molecule type" value="Genomic_DNA"/>
</dbReference>
<dbReference type="PANTHER" id="PTHR11905:SF159">
    <property type="entry name" value="ADAM METALLOPROTEASE"/>
    <property type="match status" value="1"/>
</dbReference>
<dbReference type="InterPro" id="IPR013783">
    <property type="entry name" value="Ig-like_fold"/>
</dbReference>
<gene>
    <name evidence="3" type="ORF">F0919_10850</name>
</gene>
<proteinExistence type="predicted"/>
<dbReference type="AlphaFoldDB" id="A0A5M6CIQ5"/>
<comment type="caution">
    <text evidence="3">The sequence shown here is derived from an EMBL/GenBank/DDBJ whole genome shotgun (WGS) entry which is preliminary data.</text>
</comment>
<keyword evidence="4" id="KW-1185">Reference proteome</keyword>
<dbReference type="PANTHER" id="PTHR11905">
    <property type="entry name" value="ADAM A DISINTEGRIN AND METALLOPROTEASE DOMAIN"/>
    <property type="match status" value="1"/>
</dbReference>
<dbReference type="Gene3D" id="2.60.40.10">
    <property type="entry name" value="Immunoglobulins"/>
    <property type="match status" value="1"/>
</dbReference>
<dbReference type="Proteomes" id="UP000323632">
    <property type="component" value="Unassembled WGS sequence"/>
</dbReference>
<dbReference type="NCBIfam" id="TIGR04183">
    <property type="entry name" value="Por_Secre_tail"/>
    <property type="match status" value="1"/>
</dbReference>
<reference evidence="3 4" key="1">
    <citation type="submission" date="2019-09" db="EMBL/GenBank/DDBJ databases">
        <title>Genome sequence and assembly of Taibaiella sp.</title>
        <authorList>
            <person name="Chhetri G."/>
        </authorList>
    </citation>
    <scope>NUCLEOTIDE SEQUENCE [LARGE SCALE GENOMIC DNA]</scope>
    <source>
        <strain evidence="3 4">KVB11</strain>
    </source>
</reference>
<evidence type="ECO:0000259" key="2">
    <source>
        <dbReference type="PROSITE" id="PS50215"/>
    </source>
</evidence>
<dbReference type="Pfam" id="PF13583">
    <property type="entry name" value="Reprolysin_4"/>
    <property type="match status" value="1"/>
</dbReference>
<dbReference type="GO" id="GO:0004222">
    <property type="term" value="F:metalloendopeptidase activity"/>
    <property type="evidence" value="ECO:0007669"/>
    <property type="project" value="InterPro"/>
</dbReference>
<evidence type="ECO:0000313" key="3">
    <source>
        <dbReference type="EMBL" id="KAA5535081.1"/>
    </source>
</evidence>
<dbReference type="Pfam" id="PF18962">
    <property type="entry name" value="Por_Secre_tail"/>
    <property type="match status" value="1"/>
</dbReference>
<evidence type="ECO:0000313" key="4">
    <source>
        <dbReference type="Proteomes" id="UP000323632"/>
    </source>
</evidence>
<dbReference type="PROSITE" id="PS50215">
    <property type="entry name" value="ADAM_MEPRO"/>
    <property type="match status" value="1"/>
</dbReference>
<accession>A0A5M6CIQ5</accession>
<dbReference type="InterPro" id="IPR024079">
    <property type="entry name" value="MetalloPept_cat_dom_sf"/>
</dbReference>